<gene>
    <name evidence="2" type="ORF">SteCoe_29553</name>
</gene>
<keyword evidence="1" id="KW-0472">Membrane</keyword>
<proteinExistence type="predicted"/>
<keyword evidence="1" id="KW-1133">Transmembrane helix</keyword>
<reference evidence="2 3" key="1">
    <citation type="submission" date="2016-11" db="EMBL/GenBank/DDBJ databases">
        <title>The macronuclear genome of Stentor coeruleus: a giant cell with tiny introns.</title>
        <authorList>
            <person name="Slabodnick M."/>
            <person name="Ruby J.G."/>
            <person name="Reiff S.B."/>
            <person name="Swart E.C."/>
            <person name="Gosai S."/>
            <person name="Prabakaran S."/>
            <person name="Witkowska E."/>
            <person name="Larue G.E."/>
            <person name="Fisher S."/>
            <person name="Freeman R.M."/>
            <person name="Gunawardena J."/>
            <person name="Chu W."/>
            <person name="Stover N.A."/>
            <person name="Gregory B.D."/>
            <person name="Nowacki M."/>
            <person name="Derisi J."/>
            <person name="Roy S.W."/>
            <person name="Marshall W.F."/>
            <person name="Sood P."/>
        </authorList>
    </citation>
    <scope>NUCLEOTIDE SEQUENCE [LARGE SCALE GENOMIC DNA]</scope>
    <source>
        <strain evidence="2">WM001</strain>
    </source>
</reference>
<protein>
    <submittedName>
        <fullName evidence="2">Uncharacterized protein</fullName>
    </submittedName>
</protein>
<comment type="caution">
    <text evidence="2">The sequence shown here is derived from an EMBL/GenBank/DDBJ whole genome shotgun (WGS) entry which is preliminary data.</text>
</comment>
<evidence type="ECO:0000313" key="3">
    <source>
        <dbReference type="Proteomes" id="UP000187209"/>
    </source>
</evidence>
<feature type="transmembrane region" description="Helical" evidence="1">
    <location>
        <begin position="45"/>
        <end position="66"/>
    </location>
</feature>
<evidence type="ECO:0000256" key="1">
    <source>
        <dbReference type="SAM" id="Phobius"/>
    </source>
</evidence>
<sequence length="106" mass="12117">MALPQIQETDPWLEDDEENFHKYIEIYEKSQEKLRKESDLKHPSIAGTVTAIAKVSVYSYLIFKLISSSPIARIIITSFKHYAGKYHSLSSLVLILLITLLSHIKA</sequence>
<keyword evidence="3" id="KW-1185">Reference proteome</keyword>
<accession>A0A1R2B644</accession>
<keyword evidence="1" id="KW-0812">Transmembrane</keyword>
<dbReference type="AlphaFoldDB" id="A0A1R2B644"/>
<dbReference type="EMBL" id="MPUH01000931">
    <property type="protein sequence ID" value="OMJ72100.1"/>
    <property type="molecule type" value="Genomic_DNA"/>
</dbReference>
<name>A0A1R2B644_9CILI</name>
<organism evidence="2 3">
    <name type="scientific">Stentor coeruleus</name>
    <dbReference type="NCBI Taxonomy" id="5963"/>
    <lineage>
        <taxon>Eukaryota</taxon>
        <taxon>Sar</taxon>
        <taxon>Alveolata</taxon>
        <taxon>Ciliophora</taxon>
        <taxon>Postciliodesmatophora</taxon>
        <taxon>Heterotrichea</taxon>
        <taxon>Heterotrichida</taxon>
        <taxon>Stentoridae</taxon>
        <taxon>Stentor</taxon>
    </lineage>
</organism>
<dbReference type="Proteomes" id="UP000187209">
    <property type="component" value="Unassembled WGS sequence"/>
</dbReference>
<evidence type="ECO:0000313" key="2">
    <source>
        <dbReference type="EMBL" id="OMJ72100.1"/>
    </source>
</evidence>
<feature type="transmembrane region" description="Helical" evidence="1">
    <location>
        <begin position="86"/>
        <end position="104"/>
    </location>
</feature>